<sequence length="304" mass="33673">MSFETNDDSGVYKINDDKYLVQSVDFITPVVDDPYTFGRIAAINSLSDIYAMGGDPITALSILMYSCEIDSEIIKAMMQGACDELAKVKCNLVGGHTVDDNEVKLGFSVTGMITGDKIYKNCTARENDKIIYTKPLGIGVLSTALKGEMTTDDENKILEDVMLLSNYDASKIMKKYDVSACTDITGYGLAGHLYEVAKGSNKTLVINYEDINFLSPAVKYAEMGIIPAGAYFNKQFIEYFVDYSKVDEKYRMLLFDPQTSGGLAIFVSEDDAENLLNDLKDSGYSDVKIIGEVKNFKEKFLIFT</sequence>
<accession>D3PB73</accession>
<organism evidence="8 9">
    <name type="scientific">Deferribacter desulfuricans (strain DSM 14783 / JCM 11476 / NBRC 101012 / SSM1)</name>
    <dbReference type="NCBI Taxonomy" id="639282"/>
    <lineage>
        <taxon>Bacteria</taxon>
        <taxon>Pseudomonadati</taxon>
        <taxon>Deferribacterota</taxon>
        <taxon>Deferribacteres</taxon>
        <taxon>Deferribacterales</taxon>
        <taxon>Deferribacteraceae</taxon>
        <taxon>Deferribacter</taxon>
    </lineage>
</organism>
<dbReference type="GO" id="GO:0004756">
    <property type="term" value="F:selenide, water dikinase activity"/>
    <property type="evidence" value="ECO:0007669"/>
    <property type="project" value="UniProtKB-EC"/>
</dbReference>
<dbReference type="STRING" id="639282.DEFDS_0345"/>
<evidence type="ECO:0000259" key="7">
    <source>
        <dbReference type="Pfam" id="PF02769"/>
    </source>
</evidence>
<evidence type="ECO:0000256" key="3">
    <source>
        <dbReference type="ARBA" id="ARBA00022777"/>
    </source>
</evidence>
<dbReference type="HOGENOM" id="CLU_032859_0_1_0"/>
<evidence type="ECO:0000256" key="4">
    <source>
        <dbReference type="ARBA" id="ARBA00022840"/>
    </source>
</evidence>
<dbReference type="Pfam" id="PF02769">
    <property type="entry name" value="AIRS_C"/>
    <property type="match status" value="1"/>
</dbReference>
<dbReference type="InterPro" id="IPR004536">
    <property type="entry name" value="SPS/SelD"/>
</dbReference>
<dbReference type="PIRSF" id="PIRSF036407">
    <property type="entry name" value="Selenphspht_syn"/>
    <property type="match status" value="1"/>
</dbReference>
<proteinExistence type="predicted"/>
<keyword evidence="1 8" id="KW-0808">Transferase</keyword>
<dbReference type="GO" id="GO:0016260">
    <property type="term" value="P:selenocysteine biosynthetic process"/>
    <property type="evidence" value="ECO:0007669"/>
    <property type="project" value="TreeGrafter"/>
</dbReference>
<dbReference type="Proteomes" id="UP000001520">
    <property type="component" value="Chromosome"/>
</dbReference>
<dbReference type="InterPro" id="IPR036676">
    <property type="entry name" value="PurM-like_C_sf"/>
</dbReference>
<evidence type="ECO:0000256" key="2">
    <source>
        <dbReference type="ARBA" id="ARBA00022741"/>
    </source>
</evidence>
<dbReference type="PANTHER" id="PTHR10256">
    <property type="entry name" value="SELENIDE, WATER DIKINASE"/>
    <property type="match status" value="1"/>
</dbReference>
<dbReference type="GO" id="GO:0005737">
    <property type="term" value="C:cytoplasm"/>
    <property type="evidence" value="ECO:0007669"/>
    <property type="project" value="TreeGrafter"/>
</dbReference>
<name>D3PB73_DEFDS</name>
<feature type="domain" description="PurM-like C-terminal" evidence="7">
    <location>
        <begin position="125"/>
        <end position="295"/>
    </location>
</feature>
<dbReference type="AlphaFoldDB" id="D3PB73"/>
<keyword evidence="9" id="KW-1185">Reference proteome</keyword>
<reference evidence="8 9" key="1">
    <citation type="journal article" date="2010" name="DNA Res.">
        <title>Bacterial lifestyle in a deep-sea hydrothermal vent chimney revealed by the genome sequence of the thermophilic bacterium Deferribacter desulfuricans SSM1.</title>
        <authorList>
            <person name="Takaki Y."/>
            <person name="Shimamura S."/>
            <person name="Nakagawa S."/>
            <person name="Fukuhara Y."/>
            <person name="Horikawa H."/>
            <person name="Ankai A."/>
            <person name="Harada T."/>
            <person name="Hosoyama A."/>
            <person name="Oguchi A."/>
            <person name="Fukui S."/>
            <person name="Fujita N."/>
            <person name="Takami H."/>
            <person name="Takai K."/>
        </authorList>
    </citation>
    <scope>NUCLEOTIDE SEQUENCE [LARGE SCALE GENOMIC DNA]</scope>
    <source>
        <strain evidence="9">DSM 14783 / JCM 11476 / NBRC 101012 / SSM1</strain>
    </source>
</reference>
<dbReference type="InterPro" id="IPR036921">
    <property type="entry name" value="PurM-like_N_sf"/>
</dbReference>
<dbReference type="EMBL" id="AP011529">
    <property type="protein sequence ID" value="BAI79846.1"/>
    <property type="molecule type" value="Genomic_DNA"/>
</dbReference>
<keyword evidence="5" id="KW-0711">Selenium</keyword>
<evidence type="ECO:0000256" key="1">
    <source>
        <dbReference type="ARBA" id="ARBA00022679"/>
    </source>
</evidence>
<gene>
    <name evidence="8" type="primary">selD</name>
    <name evidence="8" type="ordered locus">DEFDS_0345</name>
</gene>
<keyword evidence="2" id="KW-0547">Nucleotide-binding</keyword>
<dbReference type="GO" id="GO:0005524">
    <property type="term" value="F:ATP binding"/>
    <property type="evidence" value="ECO:0007669"/>
    <property type="project" value="UniProtKB-KW"/>
</dbReference>
<feature type="domain" description="PurM-like N-terminal" evidence="6">
    <location>
        <begin position="7"/>
        <end position="113"/>
    </location>
</feature>
<dbReference type="Gene3D" id="3.30.1330.10">
    <property type="entry name" value="PurM-like, N-terminal domain"/>
    <property type="match status" value="1"/>
</dbReference>
<dbReference type="CDD" id="cd02195">
    <property type="entry name" value="SelD"/>
    <property type="match status" value="1"/>
</dbReference>
<protein>
    <submittedName>
        <fullName evidence="8">Selenide, water dikinase</fullName>
        <ecNumber evidence="8">2.7.9.3</ecNumber>
    </submittedName>
</protein>
<keyword evidence="3 8" id="KW-0418">Kinase</keyword>
<evidence type="ECO:0000256" key="5">
    <source>
        <dbReference type="ARBA" id="ARBA00023266"/>
    </source>
</evidence>
<dbReference type="NCBIfam" id="TIGR00476">
    <property type="entry name" value="selD"/>
    <property type="match status" value="1"/>
</dbReference>
<evidence type="ECO:0000259" key="6">
    <source>
        <dbReference type="Pfam" id="PF00586"/>
    </source>
</evidence>
<dbReference type="KEGG" id="ddf:DEFDS_0345"/>
<evidence type="ECO:0000313" key="9">
    <source>
        <dbReference type="Proteomes" id="UP000001520"/>
    </source>
</evidence>
<dbReference type="EC" id="2.7.9.3" evidence="8"/>
<dbReference type="Pfam" id="PF00586">
    <property type="entry name" value="AIRS"/>
    <property type="match status" value="1"/>
</dbReference>
<dbReference type="SUPFAM" id="SSF55326">
    <property type="entry name" value="PurM N-terminal domain-like"/>
    <property type="match status" value="1"/>
</dbReference>
<dbReference type="eggNOG" id="COG0709">
    <property type="taxonomic scope" value="Bacteria"/>
</dbReference>
<dbReference type="PANTHER" id="PTHR10256:SF0">
    <property type="entry name" value="INACTIVE SELENIDE, WATER DIKINASE-LIKE PROTEIN-RELATED"/>
    <property type="match status" value="1"/>
</dbReference>
<dbReference type="Gene3D" id="3.90.650.10">
    <property type="entry name" value="PurM-like C-terminal domain"/>
    <property type="match status" value="1"/>
</dbReference>
<dbReference type="InterPro" id="IPR016188">
    <property type="entry name" value="PurM-like_N"/>
</dbReference>
<dbReference type="InterPro" id="IPR010918">
    <property type="entry name" value="PurM-like_C_dom"/>
</dbReference>
<dbReference type="SUPFAM" id="SSF56042">
    <property type="entry name" value="PurM C-terminal domain-like"/>
    <property type="match status" value="1"/>
</dbReference>
<keyword evidence="4" id="KW-0067">ATP-binding</keyword>
<evidence type="ECO:0000313" key="8">
    <source>
        <dbReference type="EMBL" id="BAI79846.1"/>
    </source>
</evidence>